<organism evidence="1 2">
    <name type="scientific">Haemaphysalis longicornis</name>
    <name type="common">Bush tick</name>
    <dbReference type="NCBI Taxonomy" id="44386"/>
    <lineage>
        <taxon>Eukaryota</taxon>
        <taxon>Metazoa</taxon>
        <taxon>Ecdysozoa</taxon>
        <taxon>Arthropoda</taxon>
        <taxon>Chelicerata</taxon>
        <taxon>Arachnida</taxon>
        <taxon>Acari</taxon>
        <taxon>Parasitiformes</taxon>
        <taxon>Ixodida</taxon>
        <taxon>Ixodoidea</taxon>
        <taxon>Ixodidae</taxon>
        <taxon>Haemaphysalinae</taxon>
        <taxon>Haemaphysalis</taxon>
    </lineage>
</organism>
<reference evidence="1 2" key="1">
    <citation type="journal article" date="2020" name="Cell">
        <title>Large-Scale Comparative Analyses of Tick Genomes Elucidate Their Genetic Diversity and Vector Capacities.</title>
        <authorList>
            <consortium name="Tick Genome and Microbiome Consortium (TIGMIC)"/>
            <person name="Jia N."/>
            <person name="Wang J."/>
            <person name="Shi W."/>
            <person name="Du L."/>
            <person name="Sun Y."/>
            <person name="Zhan W."/>
            <person name="Jiang J.F."/>
            <person name="Wang Q."/>
            <person name="Zhang B."/>
            <person name="Ji P."/>
            <person name="Bell-Sakyi L."/>
            <person name="Cui X.M."/>
            <person name="Yuan T.T."/>
            <person name="Jiang B.G."/>
            <person name="Yang W.F."/>
            <person name="Lam T.T."/>
            <person name="Chang Q.C."/>
            <person name="Ding S.J."/>
            <person name="Wang X.J."/>
            <person name="Zhu J.G."/>
            <person name="Ruan X.D."/>
            <person name="Zhao L."/>
            <person name="Wei J.T."/>
            <person name="Ye R.Z."/>
            <person name="Que T.C."/>
            <person name="Du C.H."/>
            <person name="Zhou Y.H."/>
            <person name="Cheng J.X."/>
            <person name="Dai P.F."/>
            <person name="Guo W.B."/>
            <person name="Han X.H."/>
            <person name="Huang E.J."/>
            <person name="Li L.F."/>
            <person name="Wei W."/>
            <person name="Gao Y.C."/>
            <person name="Liu J.Z."/>
            <person name="Shao H.Z."/>
            <person name="Wang X."/>
            <person name="Wang C.C."/>
            <person name="Yang T.C."/>
            <person name="Huo Q.B."/>
            <person name="Li W."/>
            <person name="Chen H.Y."/>
            <person name="Chen S.E."/>
            <person name="Zhou L.G."/>
            <person name="Ni X.B."/>
            <person name="Tian J.H."/>
            <person name="Sheng Y."/>
            <person name="Liu T."/>
            <person name="Pan Y.S."/>
            <person name="Xia L.Y."/>
            <person name="Li J."/>
            <person name="Zhao F."/>
            <person name="Cao W.C."/>
        </authorList>
    </citation>
    <scope>NUCLEOTIDE SEQUENCE [LARGE SCALE GENOMIC DNA]</scope>
    <source>
        <strain evidence="1">HaeL-2018</strain>
    </source>
</reference>
<evidence type="ECO:0000313" key="1">
    <source>
        <dbReference type="EMBL" id="KAH9373650.1"/>
    </source>
</evidence>
<dbReference type="InterPro" id="IPR012337">
    <property type="entry name" value="RNaseH-like_sf"/>
</dbReference>
<dbReference type="OMA" id="YRCWATR"/>
<dbReference type="VEuPathDB" id="VectorBase:HLOH_055835"/>
<gene>
    <name evidence="1" type="ORF">HPB48_011398</name>
</gene>
<sequence length="131" mass="14735">MLSLKIDSASRLDMALLGINVQYAENGKLILQALAMKELFERHTGEHLKLQVKKTLSRYDIIVSQVYSVTTDNSANMFKAVRLLGEADDENESSSSDEEADVGDHALEACSYRCWATRTMLRSRARTKVFC</sequence>
<dbReference type="AlphaFoldDB" id="A0A9J6GDZ4"/>
<proteinExistence type="predicted"/>
<dbReference type="SUPFAM" id="SSF53098">
    <property type="entry name" value="Ribonuclease H-like"/>
    <property type="match status" value="1"/>
</dbReference>
<accession>A0A9J6GDZ4</accession>
<dbReference type="OrthoDB" id="6629021at2759"/>
<dbReference type="Proteomes" id="UP000821853">
    <property type="component" value="Chromosome 4"/>
</dbReference>
<protein>
    <submittedName>
        <fullName evidence="1">Uncharacterized protein</fullName>
    </submittedName>
</protein>
<name>A0A9J6GDZ4_HAELO</name>
<comment type="caution">
    <text evidence="1">The sequence shown here is derived from an EMBL/GenBank/DDBJ whole genome shotgun (WGS) entry which is preliminary data.</text>
</comment>
<dbReference type="EMBL" id="JABSTR010000006">
    <property type="protein sequence ID" value="KAH9373650.1"/>
    <property type="molecule type" value="Genomic_DNA"/>
</dbReference>
<evidence type="ECO:0000313" key="2">
    <source>
        <dbReference type="Proteomes" id="UP000821853"/>
    </source>
</evidence>
<keyword evidence="2" id="KW-1185">Reference proteome</keyword>